<keyword evidence="1" id="KW-1133">Transmembrane helix</keyword>
<dbReference type="EMBL" id="BAAAZX010000051">
    <property type="protein sequence ID" value="GAA4030878.1"/>
    <property type="molecule type" value="Genomic_DNA"/>
</dbReference>
<keyword evidence="3" id="KW-1185">Reference proteome</keyword>
<feature type="transmembrane region" description="Helical" evidence="1">
    <location>
        <begin position="77"/>
        <end position="96"/>
    </location>
</feature>
<feature type="transmembrane region" description="Helical" evidence="1">
    <location>
        <begin position="48"/>
        <end position="65"/>
    </location>
</feature>
<accession>A0ABP7TT61</accession>
<feature type="transmembrane region" description="Helical" evidence="1">
    <location>
        <begin position="23"/>
        <end position="42"/>
    </location>
</feature>
<dbReference type="Proteomes" id="UP001500456">
    <property type="component" value="Unassembled WGS sequence"/>
</dbReference>
<gene>
    <name evidence="2" type="ORF">GCM10022232_91010</name>
</gene>
<keyword evidence="1" id="KW-0472">Membrane</keyword>
<evidence type="ECO:0000313" key="2">
    <source>
        <dbReference type="EMBL" id="GAA4030878.1"/>
    </source>
</evidence>
<protein>
    <submittedName>
        <fullName evidence="2">DUF805 domain-containing protein</fullName>
    </submittedName>
</protein>
<reference evidence="3" key="1">
    <citation type="journal article" date="2019" name="Int. J. Syst. Evol. Microbiol.">
        <title>The Global Catalogue of Microorganisms (GCM) 10K type strain sequencing project: providing services to taxonomists for standard genome sequencing and annotation.</title>
        <authorList>
            <consortium name="The Broad Institute Genomics Platform"/>
            <consortium name="The Broad Institute Genome Sequencing Center for Infectious Disease"/>
            <person name="Wu L."/>
            <person name="Ma J."/>
        </authorList>
    </citation>
    <scope>NUCLEOTIDE SEQUENCE [LARGE SCALE GENOMIC DNA]</scope>
    <source>
        <strain evidence="3">JCM 16924</strain>
    </source>
</reference>
<dbReference type="PANTHER" id="PTHR34980:SF2">
    <property type="entry name" value="INNER MEMBRANE PROTEIN YHAH-RELATED"/>
    <property type="match status" value="1"/>
</dbReference>
<dbReference type="RefSeq" id="WP_266435616.1">
    <property type="nucleotide sequence ID" value="NZ_BAAAZX010000051.1"/>
</dbReference>
<dbReference type="PANTHER" id="PTHR34980">
    <property type="entry name" value="INNER MEMBRANE PROTEIN-RELATED-RELATED"/>
    <property type="match status" value="1"/>
</dbReference>
<keyword evidence="1" id="KW-0812">Transmembrane</keyword>
<dbReference type="InterPro" id="IPR008523">
    <property type="entry name" value="DUF805"/>
</dbReference>
<sequence length="118" mass="13171">MSWFIEALKKYAVFAGRARRKEYWMYTLFVSIFYIVFAIIAAVTKQPVIAIVFYLAILLPSLAVTVRRLHDTGRAGWWVFIGLVPLVGAIVMLVFLCSDGESGANKFGANPKEAPVLV</sequence>
<organism evidence="2 3">
    <name type="scientific">Streptomyces plumbiresistens</name>
    <dbReference type="NCBI Taxonomy" id="511811"/>
    <lineage>
        <taxon>Bacteria</taxon>
        <taxon>Bacillati</taxon>
        <taxon>Actinomycetota</taxon>
        <taxon>Actinomycetes</taxon>
        <taxon>Kitasatosporales</taxon>
        <taxon>Streptomycetaceae</taxon>
        <taxon>Streptomyces</taxon>
    </lineage>
</organism>
<dbReference type="Pfam" id="PF05656">
    <property type="entry name" value="DUF805"/>
    <property type="match status" value="1"/>
</dbReference>
<evidence type="ECO:0000313" key="3">
    <source>
        <dbReference type="Proteomes" id="UP001500456"/>
    </source>
</evidence>
<name>A0ABP7TT61_9ACTN</name>
<evidence type="ECO:0000256" key="1">
    <source>
        <dbReference type="SAM" id="Phobius"/>
    </source>
</evidence>
<proteinExistence type="predicted"/>
<comment type="caution">
    <text evidence="2">The sequence shown here is derived from an EMBL/GenBank/DDBJ whole genome shotgun (WGS) entry which is preliminary data.</text>
</comment>